<sequence length="271" mass="30807">MKTRQLDVHPQAFPDHHRPAVLELLEGQFMAVFEVSAAASEVAKIAAQTPEVNGWKLVLTSAVVASFVNAGVLVWLKRGDREREDKASTRRRSLAYLDVAYSLEAFAKHADDYCDAIDQALPKYRAHDMKAFDMLDPVHLRFDLPSETVVSELNAEHVDQLREFRERLHQSAAWRVGQAEWAHLDDVYQFELQRAIYFGSEVCRLADAMRGVVGVQPFKMTAQYLAAFDAQFERLAHEYAKRQGHVELIPELEPRMKGRFPDLPAGDSEDL</sequence>
<gene>
    <name evidence="1" type="ORF">NYZ96_36040</name>
</gene>
<dbReference type="AlphaFoldDB" id="A0AB38U5Z8"/>
<evidence type="ECO:0000313" key="2">
    <source>
        <dbReference type="Proteomes" id="UP001059745"/>
    </source>
</evidence>
<dbReference type="Proteomes" id="UP001059745">
    <property type="component" value="Plasmid unnamed2"/>
</dbReference>
<name>A0AB38U5Z8_BURGA</name>
<protein>
    <submittedName>
        <fullName evidence="1">Uncharacterized protein</fullName>
    </submittedName>
</protein>
<evidence type="ECO:0000313" key="1">
    <source>
        <dbReference type="EMBL" id="UWX75433.1"/>
    </source>
</evidence>
<dbReference type="EMBL" id="CP104217">
    <property type="protein sequence ID" value="UWX75433.1"/>
    <property type="molecule type" value="Genomic_DNA"/>
</dbReference>
<keyword evidence="1" id="KW-0614">Plasmid</keyword>
<accession>A0AB38U5Z8</accession>
<proteinExistence type="predicted"/>
<dbReference type="RefSeq" id="WP_164465437.1">
    <property type="nucleotide sequence ID" value="NZ_CADEXJ010000019.1"/>
</dbReference>
<geneLocation type="plasmid" evidence="1 2">
    <name>unnamed2</name>
</geneLocation>
<organism evidence="1 2">
    <name type="scientific">Burkholderia gladioli</name>
    <name type="common">Pseudomonas marginata</name>
    <name type="synonym">Phytomonas marginata</name>
    <dbReference type="NCBI Taxonomy" id="28095"/>
    <lineage>
        <taxon>Bacteria</taxon>
        <taxon>Pseudomonadati</taxon>
        <taxon>Pseudomonadota</taxon>
        <taxon>Betaproteobacteria</taxon>
        <taxon>Burkholderiales</taxon>
        <taxon>Burkholderiaceae</taxon>
        <taxon>Burkholderia</taxon>
    </lineage>
</organism>
<reference evidence="1" key="1">
    <citation type="submission" date="2022-09" db="EMBL/GenBank/DDBJ databases">
        <title>Genomic of Burkholderia gladioli.</title>
        <authorList>
            <person name="Wu H."/>
        </authorList>
    </citation>
    <scope>NUCLEOTIDE SEQUENCE</scope>
    <source>
        <strain evidence="1">ZN-S4</strain>
        <plasmid evidence="1">unnamed2</plasmid>
    </source>
</reference>